<keyword evidence="1" id="KW-0812">Transmembrane</keyword>
<accession>A0A645E120</accession>
<reference evidence="2" key="1">
    <citation type="submission" date="2019-08" db="EMBL/GenBank/DDBJ databases">
        <authorList>
            <person name="Kucharzyk K."/>
            <person name="Murdoch R.W."/>
            <person name="Higgins S."/>
            <person name="Loffler F."/>
        </authorList>
    </citation>
    <scope>NUCLEOTIDE SEQUENCE</scope>
</reference>
<evidence type="ECO:0000313" key="2">
    <source>
        <dbReference type="EMBL" id="MPM95239.1"/>
    </source>
</evidence>
<gene>
    <name evidence="2" type="ORF">SDC9_142393</name>
</gene>
<proteinExistence type="predicted"/>
<evidence type="ECO:0000256" key="1">
    <source>
        <dbReference type="SAM" id="Phobius"/>
    </source>
</evidence>
<dbReference type="AlphaFoldDB" id="A0A645E120"/>
<protein>
    <submittedName>
        <fullName evidence="2">Uncharacterized protein</fullName>
    </submittedName>
</protein>
<keyword evidence="1" id="KW-1133">Transmembrane helix</keyword>
<name>A0A645E120_9ZZZZ</name>
<sequence>MQTAFIINLPLNSSVKFLYGVLAKSTVNSLYEDHGKMYTQYPHKKKKHVGLWIALIAVVAIVASAVIILSSLPDFLNPKNLGITYTEENYQSAVNKIGLNITFNGMTSDELREYTKKLKESGEKLNINDYTWEQSDYERKTFTLTSEEATAFLNEVAPAFYWFSNQQIKVGSDGKIEASGTLYLRKAVNELYPELSTKIPFPLFEKVNLYSKGSIHIENNSLTLDTDELEAGLINTISPQMLEDNAGYFNKLYSCVPGLEIYSLNVNEAGEIAVDALIPQKTIITKK</sequence>
<keyword evidence="1" id="KW-0472">Membrane</keyword>
<organism evidence="2">
    <name type="scientific">bioreactor metagenome</name>
    <dbReference type="NCBI Taxonomy" id="1076179"/>
    <lineage>
        <taxon>unclassified sequences</taxon>
        <taxon>metagenomes</taxon>
        <taxon>ecological metagenomes</taxon>
    </lineage>
</organism>
<feature type="transmembrane region" description="Helical" evidence="1">
    <location>
        <begin position="49"/>
        <end position="72"/>
    </location>
</feature>
<comment type="caution">
    <text evidence="2">The sequence shown here is derived from an EMBL/GenBank/DDBJ whole genome shotgun (WGS) entry which is preliminary data.</text>
</comment>
<dbReference type="EMBL" id="VSSQ01041756">
    <property type="protein sequence ID" value="MPM95239.1"/>
    <property type="molecule type" value="Genomic_DNA"/>
</dbReference>